<feature type="compositionally biased region" description="Basic and acidic residues" evidence="1">
    <location>
        <begin position="35"/>
        <end position="63"/>
    </location>
</feature>
<dbReference type="Proteomes" id="UP001216139">
    <property type="component" value="Chromosome"/>
</dbReference>
<evidence type="ECO:0008006" key="5">
    <source>
        <dbReference type="Google" id="ProtNLM"/>
    </source>
</evidence>
<evidence type="ECO:0000256" key="1">
    <source>
        <dbReference type="SAM" id="MobiDB-lite"/>
    </source>
</evidence>
<evidence type="ECO:0000313" key="3">
    <source>
        <dbReference type="EMBL" id="WCT10586.1"/>
    </source>
</evidence>
<gene>
    <name evidence="3" type="ORF">PQO05_17765</name>
</gene>
<dbReference type="PROSITE" id="PS51257">
    <property type="entry name" value="PROKAR_LIPOPROTEIN"/>
    <property type="match status" value="1"/>
</dbReference>
<sequence>MKTNNFKSGIVAAAIIACFAVTTQVKAANITLKADTSKMAKKSDKMSGGKMSSDKMSKGRMSSDKMSGSKMSSDKMSKDKMSKSKMKKDTTKGKM</sequence>
<feature type="compositionally biased region" description="Basic and acidic residues" evidence="1">
    <location>
        <begin position="72"/>
        <end position="95"/>
    </location>
</feature>
<protein>
    <recommendedName>
        <fullName evidence="5">Pentapeptide MXKDX repeat protein</fullName>
    </recommendedName>
</protein>
<keyword evidence="2" id="KW-0732">Signal</keyword>
<proteinExistence type="predicted"/>
<organism evidence="3 4">
    <name type="scientific">Mucilaginibacter jinjuensis</name>
    <dbReference type="NCBI Taxonomy" id="1176721"/>
    <lineage>
        <taxon>Bacteria</taxon>
        <taxon>Pseudomonadati</taxon>
        <taxon>Bacteroidota</taxon>
        <taxon>Sphingobacteriia</taxon>
        <taxon>Sphingobacteriales</taxon>
        <taxon>Sphingobacteriaceae</taxon>
        <taxon>Mucilaginibacter</taxon>
    </lineage>
</organism>
<feature type="chain" id="PRO_5045190163" description="Pentapeptide MXKDX repeat protein" evidence="2">
    <location>
        <begin position="28"/>
        <end position="95"/>
    </location>
</feature>
<dbReference type="RefSeq" id="WP_273628775.1">
    <property type="nucleotide sequence ID" value="NZ_CP117167.1"/>
</dbReference>
<evidence type="ECO:0000256" key="2">
    <source>
        <dbReference type="SAM" id="SignalP"/>
    </source>
</evidence>
<reference evidence="3 4" key="1">
    <citation type="submission" date="2023-02" db="EMBL/GenBank/DDBJ databases">
        <title>Genome sequence of Mucilaginibacter jinjuensis strain KACC 16571.</title>
        <authorList>
            <person name="Kim S."/>
            <person name="Heo J."/>
            <person name="Kwon S.-W."/>
        </authorList>
    </citation>
    <scope>NUCLEOTIDE SEQUENCE [LARGE SCALE GENOMIC DNA]</scope>
    <source>
        <strain evidence="3 4">KACC 16571</strain>
    </source>
</reference>
<feature type="signal peptide" evidence="2">
    <location>
        <begin position="1"/>
        <end position="27"/>
    </location>
</feature>
<keyword evidence="4" id="KW-1185">Reference proteome</keyword>
<name>A0ABY7T2P2_9SPHI</name>
<accession>A0ABY7T2P2</accession>
<feature type="region of interest" description="Disordered" evidence="1">
    <location>
        <begin position="34"/>
        <end position="95"/>
    </location>
</feature>
<dbReference type="EMBL" id="CP117167">
    <property type="protein sequence ID" value="WCT10586.1"/>
    <property type="molecule type" value="Genomic_DNA"/>
</dbReference>
<evidence type="ECO:0000313" key="4">
    <source>
        <dbReference type="Proteomes" id="UP001216139"/>
    </source>
</evidence>